<proteinExistence type="predicted"/>
<feature type="compositionally biased region" description="Basic and acidic residues" evidence="1">
    <location>
        <begin position="191"/>
        <end position="200"/>
    </location>
</feature>
<evidence type="ECO:0000259" key="2">
    <source>
        <dbReference type="Pfam" id="PF20670"/>
    </source>
</evidence>
<protein>
    <recommendedName>
        <fullName evidence="2">DUF6816 domain-containing protein</fullName>
    </recommendedName>
</protein>
<feature type="domain" description="DUF6816" evidence="2">
    <location>
        <begin position="4"/>
        <end position="169"/>
    </location>
</feature>
<evidence type="ECO:0000256" key="1">
    <source>
        <dbReference type="SAM" id="MobiDB-lite"/>
    </source>
</evidence>
<evidence type="ECO:0000313" key="4">
    <source>
        <dbReference type="Proteomes" id="UP000485058"/>
    </source>
</evidence>
<organism evidence="3 4">
    <name type="scientific">Haematococcus lacustris</name>
    <name type="common">Green alga</name>
    <name type="synonym">Haematococcus pluvialis</name>
    <dbReference type="NCBI Taxonomy" id="44745"/>
    <lineage>
        <taxon>Eukaryota</taxon>
        <taxon>Viridiplantae</taxon>
        <taxon>Chlorophyta</taxon>
        <taxon>core chlorophytes</taxon>
        <taxon>Chlorophyceae</taxon>
        <taxon>CS clade</taxon>
        <taxon>Chlamydomonadales</taxon>
        <taxon>Haematococcaceae</taxon>
        <taxon>Haematococcus</taxon>
    </lineage>
</organism>
<dbReference type="Pfam" id="PF20670">
    <property type="entry name" value="DUF6816"/>
    <property type="match status" value="1"/>
</dbReference>
<dbReference type="Proteomes" id="UP000485058">
    <property type="component" value="Unassembled WGS sequence"/>
</dbReference>
<evidence type="ECO:0000313" key="3">
    <source>
        <dbReference type="EMBL" id="GFH06147.1"/>
    </source>
</evidence>
<sequence>MGARVDTPLGPDMVPDQAVVERARREDLQRPVMYKVAFRTNSQGEVVYDRAFNTAAMLSSYYDRSPADFLQRIRWNPDDPNVLQLSMPDGLAVRTRVTRRLEDNPSPDRIETSEYLEQVFEDAEMAESQARASPSGTRLKASQCFTKYKYRSEASTAPGQPAIVATQRIGESRWRPLELCYWPEQGAPPAKGKEYPEYGYKRLRGKPPKAQRQQPAVTQ</sequence>
<name>A0A699Y7K0_HAELA</name>
<dbReference type="AlphaFoldDB" id="A0A699Y7K0"/>
<comment type="caution">
    <text evidence="3">The sequence shown here is derived from an EMBL/GenBank/DDBJ whole genome shotgun (WGS) entry which is preliminary data.</text>
</comment>
<accession>A0A699Y7K0</accession>
<feature type="region of interest" description="Disordered" evidence="1">
    <location>
        <begin position="183"/>
        <end position="219"/>
    </location>
</feature>
<reference evidence="3 4" key="1">
    <citation type="submission" date="2020-02" db="EMBL/GenBank/DDBJ databases">
        <title>Draft genome sequence of Haematococcus lacustris strain NIES-144.</title>
        <authorList>
            <person name="Morimoto D."/>
            <person name="Nakagawa S."/>
            <person name="Yoshida T."/>
            <person name="Sawayama S."/>
        </authorList>
    </citation>
    <scope>NUCLEOTIDE SEQUENCE [LARGE SCALE GENOMIC DNA]</scope>
    <source>
        <strain evidence="3 4">NIES-144</strain>
    </source>
</reference>
<dbReference type="InterPro" id="IPR049213">
    <property type="entry name" value="DUF6816"/>
</dbReference>
<dbReference type="EMBL" id="BLLF01000024">
    <property type="protein sequence ID" value="GFH06147.1"/>
    <property type="molecule type" value="Genomic_DNA"/>
</dbReference>
<gene>
    <name evidence="3" type="ORF">HaLaN_00726</name>
</gene>
<keyword evidence="4" id="KW-1185">Reference proteome</keyword>